<accession>A0ABS2WDJ3</accession>
<name>A0ABS2WDJ3_9GAMM</name>
<dbReference type="PANTHER" id="PTHR46663:SF3">
    <property type="entry name" value="SLL0267 PROTEIN"/>
    <property type="match status" value="1"/>
</dbReference>
<proteinExistence type="predicted"/>
<dbReference type="PROSITE" id="PS50112">
    <property type="entry name" value="PAS"/>
    <property type="match status" value="1"/>
</dbReference>
<dbReference type="Gene3D" id="3.30.70.270">
    <property type="match status" value="1"/>
</dbReference>
<dbReference type="SMART" id="SM00267">
    <property type="entry name" value="GGDEF"/>
    <property type="match status" value="1"/>
</dbReference>
<dbReference type="PANTHER" id="PTHR46663">
    <property type="entry name" value="DIGUANYLATE CYCLASE DGCT-RELATED"/>
    <property type="match status" value="1"/>
</dbReference>
<dbReference type="InterPro" id="IPR000014">
    <property type="entry name" value="PAS"/>
</dbReference>
<dbReference type="PROSITE" id="PS50887">
    <property type="entry name" value="GGDEF"/>
    <property type="match status" value="1"/>
</dbReference>
<dbReference type="EMBL" id="JAFFZP010000052">
    <property type="protein sequence ID" value="MBN0989776.1"/>
    <property type="molecule type" value="Genomic_DNA"/>
</dbReference>
<dbReference type="SUPFAM" id="SSF55073">
    <property type="entry name" value="Nucleotide cyclase"/>
    <property type="match status" value="1"/>
</dbReference>
<evidence type="ECO:0000313" key="3">
    <source>
        <dbReference type="EMBL" id="MBN0989776.1"/>
    </source>
</evidence>
<dbReference type="InterPro" id="IPR043128">
    <property type="entry name" value="Rev_trsase/Diguanyl_cyclase"/>
</dbReference>
<evidence type="ECO:0000313" key="4">
    <source>
        <dbReference type="Proteomes" id="UP000760472"/>
    </source>
</evidence>
<dbReference type="NCBIfam" id="TIGR00229">
    <property type="entry name" value="sensory_box"/>
    <property type="match status" value="1"/>
</dbReference>
<dbReference type="Pfam" id="PF00990">
    <property type="entry name" value="GGDEF"/>
    <property type="match status" value="1"/>
</dbReference>
<gene>
    <name evidence="3" type="ORF">JW498_20645</name>
</gene>
<sequence length="310" mass="34997">MTRQYRETETTLQAILDSSAVAVGWANQRGEIEYVNPEFISMFGYTTRDIPSLTQWHTRAYPDNDYRNRIVAEWEAEVEQSRASGSHMPPFESLITCKNNTTKQVQLLSSWAGSKLLLNFTDITELKRAQELSAHMAQHDHLTGLPNRMLFADRIEQAISLAKRDQHHLAVLFVDLDKFKSVNDQLGHEVGDLLLQEVAKRMQDCIRESDTVARIGGDEFLVLLPVINQTNDAVLTAEKIRFVLNSPFIITGHSIENSSSIGLTFYPDHGKNQSSLIRNADIAMYTAKQNGGNSVVTFNSKMINKHESMD</sequence>
<keyword evidence="4" id="KW-1185">Reference proteome</keyword>
<dbReference type="InterPro" id="IPR035965">
    <property type="entry name" value="PAS-like_dom_sf"/>
</dbReference>
<feature type="domain" description="GGDEF" evidence="2">
    <location>
        <begin position="167"/>
        <end position="300"/>
    </location>
</feature>
<dbReference type="InterPro" id="IPR052163">
    <property type="entry name" value="DGC-Regulatory_Protein"/>
</dbReference>
<evidence type="ECO:0000259" key="2">
    <source>
        <dbReference type="PROSITE" id="PS50887"/>
    </source>
</evidence>
<organism evidence="3 4">
    <name type="scientific">Amphritea pacifica</name>
    <dbReference type="NCBI Taxonomy" id="2811233"/>
    <lineage>
        <taxon>Bacteria</taxon>
        <taxon>Pseudomonadati</taxon>
        <taxon>Pseudomonadota</taxon>
        <taxon>Gammaproteobacteria</taxon>
        <taxon>Oceanospirillales</taxon>
        <taxon>Oceanospirillaceae</taxon>
        <taxon>Amphritea</taxon>
    </lineage>
</organism>
<dbReference type="SUPFAM" id="SSF55785">
    <property type="entry name" value="PYP-like sensor domain (PAS domain)"/>
    <property type="match status" value="1"/>
</dbReference>
<dbReference type="RefSeq" id="WP_205211088.1">
    <property type="nucleotide sequence ID" value="NZ_JAFFZO010000021.1"/>
</dbReference>
<dbReference type="InterPro" id="IPR029787">
    <property type="entry name" value="Nucleotide_cyclase"/>
</dbReference>
<comment type="caution">
    <text evidence="3">The sequence shown here is derived from an EMBL/GenBank/DDBJ whole genome shotgun (WGS) entry which is preliminary data.</text>
</comment>
<dbReference type="CDD" id="cd01949">
    <property type="entry name" value="GGDEF"/>
    <property type="match status" value="1"/>
</dbReference>
<reference evidence="3 4" key="1">
    <citation type="submission" date="2021-02" db="EMBL/GenBank/DDBJ databases">
        <title>A novel species of genus Amphritea isolated from a fishpond in China.</title>
        <authorList>
            <person name="Lu H."/>
        </authorList>
    </citation>
    <scope>NUCLEOTIDE SEQUENCE [LARGE SCALE GENOMIC DNA]</scope>
    <source>
        <strain evidence="3 4">RP18W</strain>
    </source>
</reference>
<dbReference type="InterPro" id="IPR000160">
    <property type="entry name" value="GGDEF_dom"/>
</dbReference>
<dbReference type="NCBIfam" id="TIGR00254">
    <property type="entry name" value="GGDEF"/>
    <property type="match status" value="1"/>
</dbReference>
<dbReference type="Proteomes" id="UP000760472">
    <property type="component" value="Unassembled WGS sequence"/>
</dbReference>
<evidence type="ECO:0000259" key="1">
    <source>
        <dbReference type="PROSITE" id="PS50112"/>
    </source>
</evidence>
<feature type="domain" description="PAS" evidence="1">
    <location>
        <begin position="8"/>
        <end position="50"/>
    </location>
</feature>
<protein>
    <submittedName>
        <fullName evidence="3">GGDEF domain-containing protein</fullName>
    </submittedName>
</protein>
<dbReference type="Gene3D" id="3.30.450.20">
    <property type="entry name" value="PAS domain"/>
    <property type="match status" value="1"/>
</dbReference>
<dbReference type="Pfam" id="PF13188">
    <property type="entry name" value="PAS_8"/>
    <property type="match status" value="1"/>
</dbReference>